<keyword evidence="1" id="KW-0472">Membrane</keyword>
<keyword evidence="2" id="KW-0614">Plasmid</keyword>
<dbReference type="AlphaFoldDB" id="A0AAD0U3V2"/>
<keyword evidence="1" id="KW-0812">Transmembrane</keyword>
<dbReference type="RefSeq" id="WP_121638676.1">
    <property type="nucleotide sequence ID" value="NZ_CP033067.1"/>
</dbReference>
<reference evidence="2 3" key="1">
    <citation type="submission" date="2018-10" db="EMBL/GenBank/DDBJ databases">
        <title>Complete Genome Sequence and Transcriptomic Profiles of a Marine Bacterium, Pseudoalteromonas agarivorans Hao 2018.</title>
        <authorList>
            <person name="Hao L."/>
        </authorList>
    </citation>
    <scope>NUCLEOTIDE SEQUENCE [LARGE SCALE GENOMIC DNA]</scope>
    <source>
        <strain evidence="2 3">Hao 2018</strain>
        <plasmid evidence="2 3">unnamed</plasmid>
    </source>
</reference>
<geneLocation type="plasmid" evidence="2 3">
    <name>unnamed</name>
</geneLocation>
<evidence type="ECO:0000313" key="3">
    <source>
        <dbReference type="Proteomes" id="UP000279995"/>
    </source>
</evidence>
<feature type="transmembrane region" description="Helical" evidence="1">
    <location>
        <begin position="6"/>
        <end position="25"/>
    </location>
</feature>
<evidence type="ECO:0000256" key="1">
    <source>
        <dbReference type="SAM" id="Phobius"/>
    </source>
</evidence>
<sequence length="105" mass="11271">MNIKSIAIAAIIGSLGGAALSSLLIKNQQHELEERLIKSPPIVVVDFAKMAMQYPEGASSIELEGLMMKTNEAVIKLREAGYLVIDAGAVVSAPDDVYLPEDFIK</sequence>
<accession>A0AAD0U3V2</accession>
<keyword evidence="1" id="KW-1133">Transmembrane helix</keyword>
<dbReference type="GeneID" id="39469318"/>
<dbReference type="EMBL" id="CP033067">
    <property type="protein sequence ID" value="AYM88981.1"/>
    <property type="molecule type" value="Genomic_DNA"/>
</dbReference>
<organism evidence="2 3">
    <name type="scientific">Pseudoalteromonas agarivorans</name>
    <dbReference type="NCBI Taxonomy" id="176102"/>
    <lineage>
        <taxon>Bacteria</taxon>
        <taxon>Pseudomonadati</taxon>
        <taxon>Pseudomonadota</taxon>
        <taxon>Gammaproteobacteria</taxon>
        <taxon>Alteromonadales</taxon>
        <taxon>Pseudoalteromonadaceae</taxon>
        <taxon>Pseudoalteromonas</taxon>
    </lineage>
</organism>
<name>A0AAD0U3V2_9GAMM</name>
<proteinExistence type="predicted"/>
<gene>
    <name evidence="2" type="ORF">D9T18_19980</name>
</gene>
<protein>
    <recommendedName>
        <fullName evidence="4">Conjugative transfer protein 345</fullName>
    </recommendedName>
</protein>
<evidence type="ECO:0000313" key="2">
    <source>
        <dbReference type="EMBL" id="AYM88981.1"/>
    </source>
</evidence>
<dbReference type="Proteomes" id="UP000279995">
    <property type="component" value="Plasmid unnamed"/>
</dbReference>
<evidence type="ECO:0008006" key="4">
    <source>
        <dbReference type="Google" id="ProtNLM"/>
    </source>
</evidence>